<evidence type="ECO:0000313" key="1">
    <source>
        <dbReference type="EMBL" id="MDF0602290.1"/>
    </source>
</evidence>
<sequence>MSIFTASDTALKPCVFDLTGISEGLTPYTTLIIYPVRTGQAGG</sequence>
<reference evidence="1" key="1">
    <citation type="submission" date="2023-03" db="EMBL/GenBank/DDBJ databases">
        <title>Multiphase analysis and comparison of six strains from genera Psychromarinibacter, Lutimaribacter, and Maritimibacter, including a novel species: Psychromarinibacter sediminicola sp. nov.</title>
        <authorList>
            <person name="Wang Y.-H."/>
            <person name="Ye M.-Q."/>
            <person name="Du Z.-J."/>
        </authorList>
    </citation>
    <scope>NUCLEOTIDE SEQUENCE</scope>
    <source>
        <strain evidence="1">C21-152</strain>
    </source>
</reference>
<dbReference type="AlphaFoldDB" id="A0AAE3TB46"/>
<comment type="caution">
    <text evidence="1">The sequence shown here is derived from an EMBL/GenBank/DDBJ whole genome shotgun (WGS) entry which is preliminary data.</text>
</comment>
<protein>
    <submittedName>
        <fullName evidence="1">Uncharacterized protein</fullName>
    </submittedName>
</protein>
<accession>A0AAE3TB46</accession>
<organism evidence="1 2">
    <name type="scientific">Psychromarinibacter sediminicola</name>
    <dbReference type="NCBI Taxonomy" id="3033385"/>
    <lineage>
        <taxon>Bacteria</taxon>
        <taxon>Pseudomonadati</taxon>
        <taxon>Pseudomonadota</taxon>
        <taxon>Alphaproteobacteria</taxon>
        <taxon>Rhodobacterales</taxon>
        <taxon>Paracoccaceae</taxon>
        <taxon>Psychromarinibacter</taxon>
    </lineage>
</organism>
<gene>
    <name evidence="1" type="ORF">P1J78_16235</name>
</gene>
<name>A0AAE3TB46_9RHOB</name>
<dbReference type="RefSeq" id="WP_275568421.1">
    <property type="nucleotide sequence ID" value="NZ_JARGYC010000046.1"/>
</dbReference>
<dbReference type="EMBL" id="JARGYC010000046">
    <property type="protein sequence ID" value="MDF0602290.1"/>
    <property type="molecule type" value="Genomic_DNA"/>
</dbReference>
<dbReference type="Proteomes" id="UP001220964">
    <property type="component" value="Unassembled WGS sequence"/>
</dbReference>
<keyword evidence="2" id="KW-1185">Reference proteome</keyword>
<evidence type="ECO:0000313" key="2">
    <source>
        <dbReference type="Proteomes" id="UP001220964"/>
    </source>
</evidence>
<proteinExistence type="predicted"/>